<keyword evidence="1 9" id="KW-0547">Nucleotide-binding</keyword>
<evidence type="ECO:0000313" key="13">
    <source>
        <dbReference type="Proteomes" id="UP000655589"/>
    </source>
</evidence>
<dbReference type="EMBL" id="BMPT01000005">
    <property type="protein sequence ID" value="GGM22175.1"/>
    <property type="molecule type" value="Genomic_DNA"/>
</dbReference>
<dbReference type="InterPro" id="IPR000212">
    <property type="entry name" value="DNA_helicase_UvrD/REP"/>
</dbReference>
<name>A0A8H9GGF5_9MICO</name>
<feature type="domain" description="UvrD-like helicase C-terminal" evidence="11">
    <location>
        <begin position="301"/>
        <end position="563"/>
    </location>
</feature>
<evidence type="ECO:0000313" key="12">
    <source>
        <dbReference type="EMBL" id="GGM22175.1"/>
    </source>
</evidence>
<dbReference type="PANTHER" id="PTHR11070">
    <property type="entry name" value="UVRD / RECB / PCRA DNA HELICASE FAMILY MEMBER"/>
    <property type="match status" value="1"/>
</dbReference>
<reference evidence="12" key="1">
    <citation type="journal article" date="2014" name="Int. J. Syst. Evol. Microbiol.">
        <title>Complete genome sequence of Corynebacterium casei LMG S-19264T (=DSM 44701T), isolated from a smear-ripened cheese.</title>
        <authorList>
            <consortium name="US DOE Joint Genome Institute (JGI-PGF)"/>
            <person name="Walter F."/>
            <person name="Albersmeier A."/>
            <person name="Kalinowski J."/>
            <person name="Ruckert C."/>
        </authorList>
    </citation>
    <scope>NUCLEOTIDE SEQUENCE</scope>
    <source>
        <strain evidence="12">JCM 3051</strain>
    </source>
</reference>
<dbReference type="PROSITE" id="PS51217">
    <property type="entry name" value="UVRD_HELICASE_CTER"/>
    <property type="match status" value="1"/>
</dbReference>
<dbReference type="EC" id="5.6.2.4" evidence="7"/>
<evidence type="ECO:0000256" key="8">
    <source>
        <dbReference type="ARBA" id="ARBA00048988"/>
    </source>
</evidence>
<dbReference type="GO" id="GO:0003677">
    <property type="term" value="F:DNA binding"/>
    <property type="evidence" value="ECO:0007669"/>
    <property type="project" value="InterPro"/>
</dbReference>
<feature type="domain" description="UvrD-like helicase ATP-binding" evidence="10">
    <location>
        <begin position="12"/>
        <end position="300"/>
    </location>
</feature>
<proteinExistence type="predicted"/>
<keyword evidence="3 9" id="KW-0347">Helicase</keyword>
<comment type="catalytic activity">
    <reaction evidence="6">
        <text>Couples ATP hydrolysis with the unwinding of duplex DNA by translocating in the 3'-5' direction.</text>
        <dbReference type="EC" id="5.6.2.4"/>
    </reaction>
</comment>
<keyword evidence="13" id="KW-1185">Reference proteome</keyword>
<keyword evidence="4 9" id="KW-0067">ATP-binding</keyword>
<dbReference type="SUPFAM" id="SSF52540">
    <property type="entry name" value="P-loop containing nucleoside triphosphate hydrolases"/>
    <property type="match status" value="1"/>
</dbReference>
<evidence type="ECO:0000256" key="3">
    <source>
        <dbReference type="ARBA" id="ARBA00022806"/>
    </source>
</evidence>
<dbReference type="PANTHER" id="PTHR11070:SF2">
    <property type="entry name" value="ATP-DEPENDENT DNA HELICASE SRS2"/>
    <property type="match status" value="1"/>
</dbReference>
<dbReference type="Pfam" id="PF13361">
    <property type="entry name" value="UvrD_C"/>
    <property type="match status" value="1"/>
</dbReference>
<dbReference type="CDD" id="cd17932">
    <property type="entry name" value="DEXQc_UvrD"/>
    <property type="match status" value="1"/>
</dbReference>
<protein>
    <recommendedName>
        <fullName evidence="7">DNA 3'-5' helicase</fullName>
        <ecNumber evidence="7">5.6.2.4</ecNumber>
    </recommendedName>
</protein>
<keyword evidence="5" id="KW-0413">Isomerase</keyword>
<evidence type="ECO:0000259" key="11">
    <source>
        <dbReference type="PROSITE" id="PS51217"/>
    </source>
</evidence>
<comment type="catalytic activity">
    <reaction evidence="8">
        <text>ATP + H2O = ADP + phosphate + H(+)</text>
        <dbReference type="Rhea" id="RHEA:13065"/>
        <dbReference type="ChEBI" id="CHEBI:15377"/>
        <dbReference type="ChEBI" id="CHEBI:15378"/>
        <dbReference type="ChEBI" id="CHEBI:30616"/>
        <dbReference type="ChEBI" id="CHEBI:43474"/>
        <dbReference type="ChEBI" id="CHEBI:456216"/>
        <dbReference type="EC" id="5.6.2.4"/>
    </reaction>
</comment>
<dbReference type="GO" id="GO:0005524">
    <property type="term" value="F:ATP binding"/>
    <property type="evidence" value="ECO:0007669"/>
    <property type="project" value="UniProtKB-UniRule"/>
</dbReference>
<sequence>MIPSPQEWRPNGIQDLEPAAWEALRAGTASVTAGPGAGKSEFLAQRAGYLLETGICRPPQQILAISFKRAAATNLRDRVKQRLPEYAHRFTSMTFDAFTKSIVDRFRGLLPSEWTLGAGYKIAFSTKREVEGFLADVAGGLDQESAQAVYALSADTFLPNVLGATELSAVPSEQPAPTSASEFAVQEWWNRNYLHAEAPVVDFVMLNRLADLIIRTSPQLQRALRATYPFVFVDEFQDTTYAQYSFLKTVFAHEGTTVTAVGDRKQRIMGWAGALGDAFAQFEADFAAEPFAFTSNFRSTQQLVDLQHRFAIRLDPDSPPQRSRVEPPVGETPVAVWSFPTAEREADAIAAWIATDMEGTGRQPSDYALIARQKVVELEPDLTRALSAAGLRLRNDDAQVGDIRLQDLLTDDLVRLLLGILALAVNRGGQPQIWREVTSLLSRVSPGASVREVGTQVEDDLTDYLQDLRRWLAATPLDDNSGIDLSEEIAASLTNQLTDFVRVEAAGHKRLFGDRPEDLTVTLEAFRTRLAQTLLRVDSWSEVAGVFFDEDAVPLLTVHRSKGLEYHTVFFIGLDSDQWWAHARNTLESTMTFFVGVSRAAERLIFTQCDQRGAPAPLGELYQDLRDAGVPLVRFD</sequence>
<organism evidence="12 13">
    <name type="scientific">Promicromonospora citrea</name>
    <dbReference type="NCBI Taxonomy" id="43677"/>
    <lineage>
        <taxon>Bacteria</taxon>
        <taxon>Bacillati</taxon>
        <taxon>Actinomycetota</taxon>
        <taxon>Actinomycetes</taxon>
        <taxon>Micrococcales</taxon>
        <taxon>Promicromonosporaceae</taxon>
        <taxon>Promicromonospora</taxon>
    </lineage>
</organism>
<dbReference type="Gene3D" id="3.40.50.300">
    <property type="entry name" value="P-loop containing nucleotide triphosphate hydrolases"/>
    <property type="match status" value="4"/>
</dbReference>
<dbReference type="GO" id="GO:0043138">
    <property type="term" value="F:3'-5' DNA helicase activity"/>
    <property type="evidence" value="ECO:0007669"/>
    <property type="project" value="UniProtKB-EC"/>
</dbReference>
<accession>A0A8H9GGF5</accession>
<gene>
    <name evidence="12" type="ORF">GCM10010102_17290</name>
</gene>
<evidence type="ECO:0000256" key="1">
    <source>
        <dbReference type="ARBA" id="ARBA00022741"/>
    </source>
</evidence>
<evidence type="ECO:0000256" key="9">
    <source>
        <dbReference type="PROSITE-ProRule" id="PRU00560"/>
    </source>
</evidence>
<dbReference type="RefSeq" id="WP_171104991.1">
    <property type="nucleotide sequence ID" value="NZ_BMPT01000005.1"/>
</dbReference>
<comment type="caution">
    <text evidence="12">The sequence shown here is derived from an EMBL/GenBank/DDBJ whole genome shotgun (WGS) entry which is preliminary data.</text>
</comment>
<dbReference type="Proteomes" id="UP000655589">
    <property type="component" value="Unassembled WGS sequence"/>
</dbReference>
<feature type="binding site" evidence="9">
    <location>
        <begin position="33"/>
        <end position="40"/>
    </location>
    <ligand>
        <name>ATP</name>
        <dbReference type="ChEBI" id="CHEBI:30616"/>
    </ligand>
</feature>
<evidence type="ECO:0000259" key="10">
    <source>
        <dbReference type="PROSITE" id="PS51198"/>
    </source>
</evidence>
<evidence type="ECO:0000256" key="2">
    <source>
        <dbReference type="ARBA" id="ARBA00022801"/>
    </source>
</evidence>
<evidence type="ECO:0000256" key="4">
    <source>
        <dbReference type="ARBA" id="ARBA00022840"/>
    </source>
</evidence>
<reference evidence="12" key="2">
    <citation type="submission" date="2020-09" db="EMBL/GenBank/DDBJ databases">
        <authorList>
            <person name="Sun Q."/>
            <person name="Ohkuma M."/>
        </authorList>
    </citation>
    <scope>NUCLEOTIDE SEQUENCE</scope>
    <source>
        <strain evidence="12">JCM 3051</strain>
    </source>
</reference>
<evidence type="ECO:0000256" key="5">
    <source>
        <dbReference type="ARBA" id="ARBA00023235"/>
    </source>
</evidence>
<evidence type="ECO:0000256" key="7">
    <source>
        <dbReference type="ARBA" id="ARBA00034808"/>
    </source>
</evidence>
<dbReference type="AlphaFoldDB" id="A0A8H9GGF5"/>
<dbReference type="InterPro" id="IPR014016">
    <property type="entry name" value="UvrD-like_ATP-bd"/>
</dbReference>
<dbReference type="InterPro" id="IPR027417">
    <property type="entry name" value="P-loop_NTPase"/>
</dbReference>
<dbReference type="GO" id="GO:0016787">
    <property type="term" value="F:hydrolase activity"/>
    <property type="evidence" value="ECO:0007669"/>
    <property type="project" value="UniProtKB-UniRule"/>
</dbReference>
<evidence type="ECO:0000256" key="6">
    <source>
        <dbReference type="ARBA" id="ARBA00034617"/>
    </source>
</evidence>
<dbReference type="GO" id="GO:0000725">
    <property type="term" value="P:recombinational repair"/>
    <property type="evidence" value="ECO:0007669"/>
    <property type="project" value="TreeGrafter"/>
</dbReference>
<dbReference type="Pfam" id="PF00580">
    <property type="entry name" value="UvrD-helicase"/>
    <property type="match status" value="1"/>
</dbReference>
<dbReference type="InterPro" id="IPR014017">
    <property type="entry name" value="DNA_helicase_UvrD-like_C"/>
</dbReference>
<dbReference type="PROSITE" id="PS51198">
    <property type="entry name" value="UVRD_HELICASE_ATP_BIND"/>
    <property type="match status" value="1"/>
</dbReference>
<keyword evidence="2 9" id="KW-0378">Hydrolase</keyword>